<dbReference type="PANTHER" id="PTHR42985:SF40">
    <property type="entry name" value="LD47995P-RELATED"/>
    <property type="match status" value="1"/>
</dbReference>
<keyword evidence="8" id="KW-0406">Ion transport</keyword>
<evidence type="ECO:0000256" key="2">
    <source>
        <dbReference type="ARBA" id="ARBA00006434"/>
    </source>
</evidence>
<evidence type="ECO:0000256" key="11">
    <source>
        <dbReference type="RuleBase" id="RU362091"/>
    </source>
</evidence>
<dbReference type="Gene3D" id="1.20.1730.10">
    <property type="entry name" value="Sodium/glucose cotransporter"/>
    <property type="match status" value="1"/>
</dbReference>
<keyword evidence="10" id="KW-0739">Sodium transport</keyword>
<keyword evidence="7" id="KW-0915">Sodium</keyword>
<feature type="transmembrane region" description="Helical" evidence="12">
    <location>
        <begin position="424"/>
        <end position="442"/>
    </location>
</feature>
<dbReference type="PANTHER" id="PTHR42985">
    <property type="entry name" value="SODIUM-COUPLED MONOCARBOXYLATE TRANSPORTER"/>
    <property type="match status" value="1"/>
</dbReference>
<sequence>MTGMDYTVLLAYIVGVFAIGGFFGSKVKSSKDMFAAGGQSPWWVSGLSGFMTMFSAGTFVVWGGIAYKYGIVAISINMCYGVAGLLVGFFVAGRWRTMGVKTPAQYIQLRFGKKAINFYTWTMLVYRMVGVAVALYSLAVLLTALMPLSEGNFMRDSDTGNLSLNWAIVLFGAFMVFYTMAGGLWSVLMADVLQFIVLNLAVIFVVPLCFMDMGGVSGFVESVPNSFFSPTNNEFTWFFLAGWCAIHFFMVGAEWAFVQRFICVPTPRDSQKAAWMFGILYVISPWLWMLPPMLYKGMNADANPEEAYILACQTVLPEGMLGMVLAAMVSATASMVSAQLNVFAGVLTSDFYCRIFKPDAVERQLVNVGRIMTILLGAALVTIAILIPYLGGAEKVILSITSLIVGPLLAPSIWGLFSKKINTSAVWFTGGICFTLGALYRFGFSQNGWFTGIEGFDSVIQFCQANNRNIEVFLGVLLPVLILTYFELTVTTKSRGYENVAAKIKEEIIVKVPVVSELPALVVACCVGFFGLIMTILAIVNPDQWKIISIFAGVLYLIMIVSWHSYFSRKKALAKLELAGSDI</sequence>
<gene>
    <name evidence="13" type="primary">sglT_29</name>
    <name evidence="13" type="ORF">SMSP2_02869</name>
</gene>
<feature type="transmembrane region" description="Helical" evidence="12">
    <location>
        <begin position="472"/>
        <end position="490"/>
    </location>
</feature>
<feature type="transmembrane region" description="Helical" evidence="12">
    <location>
        <begin position="195"/>
        <end position="215"/>
    </location>
</feature>
<feature type="transmembrane region" description="Helical" evidence="12">
    <location>
        <begin position="396"/>
        <end position="417"/>
    </location>
</feature>
<dbReference type="KEGG" id="pbas:SMSP2_02869"/>
<feature type="transmembrane region" description="Helical" evidence="12">
    <location>
        <begin position="71"/>
        <end position="92"/>
    </location>
</feature>
<feature type="transmembrane region" description="Helical" evidence="12">
    <location>
        <begin position="547"/>
        <end position="567"/>
    </location>
</feature>
<evidence type="ECO:0000256" key="9">
    <source>
        <dbReference type="ARBA" id="ARBA00023136"/>
    </source>
</evidence>
<proteinExistence type="inferred from homology"/>
<dbReference type="Proteomes" id="UP000188181">
    <property type="component" value="Chromosome"/>
</dbReference>
<reference evidence="14" key="1">
    <citation type="submission" date="2017-02" db="EMBL/GenBank/DDBJ databases">
        <title>Comparative genomics and description of representatives of a novel lineage of planctomycetes thriving in anoxic sediments.</title>
        <authorList>
            <person name="Spring S."/>
            <person name="Bunk B."/>
            <person name="Sproer C."/>
        </authorList>
    </citation>
    <scope>NUCLEOTIDE SEQUENCE [LARGE SCALE GENOMIC DNA]</scope>
    <source>
        <strain evidence="14">SM-Chi-D1</strain>
    </source>
</reference>
<keyword evidence="3" id="KW-0813">Transport</keyword>
<keyword evidence="14" id="KW-1185">Reference proteome</keyword>
<feature type="transmembrane region" description="Helical" evidence="12">
    <location>
        <begin position="6"/>
        <end position="23"/>
    </location>
</feature>
<feature type="transmembrane region" description="Helical" evidence="12">
    <location>
        <begin position="323"/>
        <end position="347"/>
    </location>
</feature>
<dbReference type="Pfam" id="PF00474">
    <property type="entry name" value="SSF"/>
    <property type="match status" value="1"/>
</dbReference>
<name>A0A1R7T683_9BACT</name>
<evidence type="ECO:0000256" key="3">
    <source>
        <dbReference type="ARBA" id="ARBA00022448"/>
    </source>
</evidence>
<comment type="similarity">
    <text evidence="2 11">Belongs to the sodium:solute symporter (SSF) (TC 2.A.21) family.</text>
</comment>
<evidence type="ECO:0000256" key="1">
    <source>
        <dbReference type="ARBA" id="ARBA00004651"/>
    </source>
</evidence>
<protein>
    <submittedName>
        <fullName evidence="13">Na(+)/glucose symporter</fullName>
    </submittedName>
</protein>
<dbReference type="STRING" id="1851148.SMSP2_02869"/>
<evidence type="ECO:0000256" key="8">
    <source>
        <dbReference type="ARBA" id="ARBA00023065"/>
    </source>
</evidence>
<evidence type="ECO:0000256" key="10">
    <source>
        <dbReference type="ARBA" id="ARBA00023201"/>
    </source>
</evidence>
<dbReference type="GO" id="GO:0015293">
    <property type="term" value="F:symporter activity"/>
    <property type="evidence" value="ECO:0007669"/>
    <property type="project" value="TreeGrafter"/>
</dbReference>
<dbReference type="GO" id="GO:0005886">
    <property type="term" value="C:plasma membrane"/>
    <property type="evidence" value="ECO:0007669"/>
    <property type="project" value="UniProtKB-SubCell"/>
</dbReference>
<feature type="transmembrane region" description="Helical" evidence="12">
    <location>
        <begin position="166"/>
        <end position="188"/>
    </location>
</feature>
<keyword evidence="9 12" id="KW-0472">Membrane</keyword>
<keyword evidence="5 12" id="KW-0812">Transmembrane</keyword>
<accession>A0A1R7T683</accession>
<dbReference type="PROSITE" id="PS50283">
    <property type="entry name" value="NA_SOLUT_SYMP_3"/>
    <property type="match status" value="1"/>
</dbReference>
<dbReference type="InterPro" id="IPR051163">
    <property type="entry name" value="Sodium:Solute_Symporter_SSF"/>
</dbReference>
<feature type="transmembrane region" description="Helical" evidence="12">
    <location>
        <begin position="235"/>
        <end position="253"/>
    </location>
</feature>
<dbReference type="OrthoDB" id="9789704at2"/>
<comment type="subcellular location">
    <subcellularLocation>
        <location evidence="1">Cell membrane</location>
        <topology evidence="1">Multi-pass membrane protein</topology>
    </subcellularLocation>
</comment>
<feature type="transmembrane region" description="Helical" evidence="12">
    <location>
        <begin position="368"/>
        <end position="390"/>
    </location>
</feature>
<evidence type="ECO:0000256" key="6">
    <source>
        <dbReference type="ARBA" id="ARBA00022989"/>
    </source>
</evidence>
<feature type="transmembrane region" description="Helical" evidence="12">
    <location>
        <begin position="273"/>
        <end position="290"/>
    </location>
</feature>
<dbReference type="GO" id="GO:0006814">
    <property type="term" value="P:sodium ion transport"/>
    <property type="evidence" value="ECO:0007669"/>
    <property type="project" value="UniProtKB-KW"/>
</dbReference>
<feature type="transmembrane region" description="Helical" evidence="12">
    <location>
        <begin position="124"/>
        <end position="146"/>
    </location>
</feature>
<keyword evidence="6 12" id="KW-1133">Transmembrane helix</keyword>
<dbReference type="RefSeq" id="WP_146684669.1">
    <property type="nucleotide sequence ID" value="NZ_CP019646.1"/>
</dbReference>
<evidence type="ECO:0000256" key="5">
    <source>
        <dbReference type="ARBA" id="ARBA00022692"/>
    </source>
</evidence>
<dbReference type="EMBL" id="CP019646">
    <property type="protein sequence ID" value="AQQ72483.1"/>
    <property type="molecule type" value="Genomic_DNA"/>
</dbReference>
<feature type="transmembrane region" description="Helical" evidence="12">
    <location>
        <begin position="518"/>
        <end position="541"/>
    </location>
</feature>
<keyword evidence="4" id="KW-1003">Cell membrane</keyword>
<evidence type="ECO:0000256" key="12">
    <source>
        <dbReference type="SAM" id="Phobius"/>
    </source>
</evidence>
<evidence type="ECO:0000256" key="7">
    <source>
        <dbReference type="ARBA" id="ARBA00023053"/>
    </source>
</evidence>
<organism evidence="13 14">
    <name type="scientific">Limihaloglobus sulfuriphilus</name>
    <dbReference type="NCBI Taxonomy" id="1851148"/>
    <lineage>
        <taxon>Bacteria</taxon>
        <taxon>Pseudomonadati</taxon>
        <taxon>Planctomycetota</taxon>
        <taxon>Phycisphaerae</taxon>
        <taxon>Sedimentisphaerales</taxon>
        <taxon>Sedimentisphaeraceae</taxon>
        <taxon>Limihaloglobus</taxon>
    </lineage>
</organism>
<feature type="transmembrane region" description="Helical" evidence="12">
    <location>
        <begin position="43"/>
        <end position="65"/>
    </location>
</feature>
<evidence type="ECO:0000313" key="14">
    <source>
        <dbReference type="Proteomes" id="UP000188181"/>
    </source>
</evidence>
<dbReference type="InterPro" id="IPR038377">
    <property type="entry name" value="Na/Glc_symporter_sf"/>
</dbReference>
<evidence type="ECO:0000313" key="13">
    <source>
        <dbReference type="EMBL" id="AQQ72483.1"/>
    </source>
</evidence>
<dbReference type="AlphaFoldDB" id="A0A1R7T683"/>
<evidence type="ECO:0000256" key="4">
    <source>
        <dbReference type="ARBA" id="ARBA00022475"/>
    </source>
</evidence>
<dbReference type="InterPro" id="IPR001734">
    <property type="entry name" value="Na/solute_symporter"/>
</dbReference>